<keyword evidence="4 6" id="KW-0998">Cell outer membrane</keyword>
<proteinExistence type="inferred from homology"/>
<evidence type="ECO:0000256" key="2">
    <source>
        <dbReference type="ARBA" id="ARBA00023136"/>
    </source>
</evidence>
<comment type="subcellular location">
    <subcellularLocation>
        <location evidence="6">Cell outer membrane</location>
        <topology evidence="6">Lipid-anchor</topology>
    </subcellularLocation>
</comment>
<evidence type="ECO:0000256" key="7">
    <source>
        <dbReference type="PROSITE-ProRule" id="PRU00339"/>
    </source>
</evidence>
<name>A0ABX1Q8Y7_9RHOO</name>
<keyword evidence="2 6" id="KW-0472">Membrane</keyword>
<evidence type="ECO:0000259" key="8">
    <source>
        <dbReference type="Pfam" id="PF13525"/>
    </source>
</evidence>
<dbReference type="HAMAP" id="MF_00922">
    <property type="entry name" value="OM_assembly_BamD"/>
    <property type="match status" value="1"/>
</dbReference>
<dbReference type="InterPro" id="IPR039565">
    <property type="entry name" value="BamD-like"/>
</dbReference>
<keyword evidence="1 6" id="KW-0732">Signal</keyword>
<accession>A0ABX1Q8Y7</accession>
<dbReference type="PROSITE" id="PS51257">
    <property type="entry name" value="PROKAR_LIPOPROTEIN"/>
    <property type="match status" value="1"/>
</dbReference>
<dbReference type="RefSeq" id="WP_169259989.1">
    <property type="nucleotide sequence ID" value="NZ_WTVQ01000011.1"/>
</dbReference>
<dbReference type="Proteomes" id="UP000648984">
    <property type="component" value="Unassembled WGS sequence"/>
</dbReference>
<keyword evidence="3 6" id="KW-0564">Palmitate</keyword>
<dbReference type="EMBL" id="WTVQ01000011">
    <property type="protein sequence ID" value="NMG74843.1"/>
    <property type="molecule type" value="Genomic_DNA"/>
</dbReference>
<dbReference type="InterPro" id="IPR011990">
    <property type="entry name" value="TPR-like_helical_dom_sf"/>
</dbReference>
<evidence type="ECO:0000256" key="6">
    <source>
        <dbReference type="HAMAP-Rule" id="MF_00922"/>
    </source>
</evidence>
<evidence type="ECO:0000256" key="4">
    <source>
        <dbReference type="ARBA" id="ARBA00023237"/>
    </source>
</evidence>
<dbReference type="InterPro" id="IPR017689">
    <property type="entry name" value="BamD"/>
</dbReference>
<reference evidence="9 10" key="1">
    <citation type="submission" date="2019-12" db="EMBL/GenBank/DDBJ databases">
        <title>Comparative genomics gives insights into the taxonomy of the Azoarcus-Aromatoleum group and reveals separate origins of nif in the plant-associated Azoarcus and non-plant-associated Aromatoleum sub-groups.</title>
        <authorList>
            <person name="Lafos M."/>
            <person name="Maluk M."/>
            <person name="Batista M."/>
            <person name="Junghare M."/>
            <person name="Carmona M."/>
            <person name="Faoro H."/>
            <person name="Cruz L.M."/>
            <person name="Battistoni F."/>
            <person name="De Souza E."/>
            <person name="Pedrosa F."/>
            <person name="Chen W.-M."/>
            <person name="Poole P.S."/>
            <person name="Dixon R.A."/>
            <person name="James E.K."/>
        </authorList>
    </citation>
    <scope>NUCLEOTIDE SEQUENCE [LARGE SCALE GENOMIC DNA]</scope>
    <source>
        <strain evidence="9 10">22Lin</strain>
    </source>
</reference>
<comment type="function">
    <text evidence="6">Part of the outer membrane protein assembly complex, which is involved in assembly and insertion of beta-barrel proteins into the outer membrane.</text>
</comment>
<dbReference type="PANTHER" id="PTHR37423:SF1">
    <property type="entry name" value="OUTER MEMBRANE PROTEIN ASSEMBLY FACTOR BAMD"/>
    <property type="match status" value="1"/>
</dbReference>
<dbReference type="InterPro" id="IPR019734">
    <property type="entry name" value="TPR_rpt"/>
</dbReference>
<evidence type="ECO:0000313" key="10">
    <source>
        <dbReference type="Proteomes" id="UP000648984"/>
    </source>
</evidence>
<dbReference type="PANTHER" id="PTHR37423">
    <property type="entry name" value="SOLUBLE LYTIC MUREIN TRANSGLYCOSYLASE-RELATED"/>
    <property type="match status" value="1"/>
</dbReference>
<comment type="similarity">
    <text evidence="6">Belongs to the BamD family.</text>
</comment>
<dbReference type="Gene3D" id="1.25.40.10">
    <property type="entry name" value="Tetratricopeptide repeat domain"/>
    <property type="match status" value="1"/>
</dbReference>
<dbReference type="Pfam" id="PF13525">
    <property type="entry name" value="YfiO"/>
    <property type="match status" value="1"/>
</dbReference>
<evidence type="ECO:0000256" key="3">
    <source>
        <dbReference type="ARBA" id="ARBA00023139"/>
    </source>
</evidence>
<protein>
    <recommendedName>
        <fullName evidence="6">Outer membrane protein assembly factor BamD</fullName>
    </recommendedName>
</protein>
<feature type="domain" description="Outer membrane lipoprotein BamD-like" evidence="8">
    <location>
        <begin position="35"/>
        <end position="237"/>
    </location>
</feature>
<evidence type="ECO:0000313" key="9">
    <source>
        <dbReference type="EMBL" id="NMG74843.1"/>
    </source>
</evidence>
<sequence>MARFTLRSLAVIGALLLGGCGLLPEQIDETAGWNAQRLYSEAKNYMAEGSYEQAIKLFEKLEARYPYGPHAQQAQIEVAYAHYKSNEAPLAIAAADRFIKLHPNHPNADYVYYLKGLATFNEDLGLLAGLSNQDLSERDPKGAQESFDTFGQLVSRFPTSRYADDARQRMQYLVNSLAAHEVHVARYYYRRGAYVAAINRAQAALKTYPNAPATEEALFMLVKSYDTLGMTDLRDDADRVMRKNFPNSVYLGGGPKDTRPWWQLW</sequence>
<evidence type="ECO:0000256" key="1">
    <source>
        <dbReference type="ARBA" id="ARBA00022729"/>
    </source>
</evidence>
<dbReference type="SUPFAM" id="SSF48452">
    <property type="entry name" value="TPR-like"/>
    <property type="match status" value="1"/>
</dbReference>
<evidence type="ECO:0000256" key="5">
    <source>
        <dbReference type="ARBA" id="ARBA00023288"/>
    </source>
</evidence>
<dbReference type="CDD" id="cd15830">
    <property type="entry name" value="BamD"/>
    <property type="match status" value="1"/>
</dbReference>
<gene>
    <name evidence="6 9" type="primary">bamD</name>
    <name evidence="9" type="ORF">GPA25_08745</name>
</gene>
<organism evidence="9 10">
    <name type="scientific">Aromatoleum diolicum</name>
    <dbReference type="NCBI Taxonomy" id="75796"/>
    <lineage>
        <taxon>Bacteria</taxon>
        <taxon>Pseudomonadati</taxon>
        <taxon>Pseudomonadota</taxon>
        <taxon>Betaproteobacteria</taxon>
        <taxon>Rhodocyclales</taxon>
        <taxon>Rhodocyclaceae</taxon>
        <taxon>Aromatoleum</taxon>
    </lineage>
</organism>
<dbReference type="NCBIfam" id="TIGR03302">
    <property type="entry name" value="OM_YfiO"/>
    <property type="match status" value="1"/>
</dbReference>
<dbReference type="PROSITE" id="PS50005">
    <property type="entry name" value="TPR"/>
    <property type="match status" value="1"/>
</dbReference>
<keyword evidence="10" id="KW-1185">Reference proteome</keyword>
<feature type="repeat" description="TPR" evidence="7">
    <location>
        <begin position="35"/>
        <end position="68"/>
    </location>
</feature>
<keyword evidence="7" id="KW-0802">TPR repeat</keyword>
<comment type="caution">
    <text evidence="9">The sequence shown here is derived from an EMBL/GenBank/DDBJ whole genome shotgun (WGS) entry which is preliminary data.</text>
</comment>
<keyword evidence="5 6" id="KW-0449">Lipoprotein</keyword>
<comment type="subunit">
    <text evidence="6">Part of the Bam complex.</text>
</comment>